<accession>A0A0N4V6A1</accession>
<sequence length="77" mass="8766">MKVANLVIALLLIQSTDADWFDDLINSAHDKIVAGATYLRDTAGPGIRNKFNEIKSKLQDPETHQKAKQWLKEVREF</sequence>
<evidence type="ECO:0000313" key="4">
    <source>
        <dbReference type="WBParaSite" id="EVEC_0000577901-mRNA-1"/>
    </source>
</evidence>
<keyword evidence="1" id="KW-0732">Signal</keyword>
<reference evidence="4" key="1">
    <citation type="submission" date="2017-02" db="UniProtKB">
        <authorList>
            <consortium name="WormBaseParasite"/>
        </authorList>
    </citation>
    <scope>IDENTIFICATION</scope>
</reference>
<dbReference type="OrthoDB" id="5811174at2759"/>
<proteinExistence type="predicted"/>
<feature type="signal peptide" evidence="1">
    <location>
        <begin position="1"/>
        <end position="18"/>
    </location>
</feature>
<gene>
    <name evidence="2" type="ORF">EVEC_LOCUS5390</name>
</gene>
<organism evidence="4">
    <name type="scientific">Enterobius vermicularis</name>
    <name type="common">Human pinworm</name>
    <dbReference type="NCBI Taxonomy" id="51028"/>
    <lineage>
        <taxon>Eukaryota</taxon>
        <taxon>Metazoa</taxon>
        <taxon>Ecdysozoa</taxon>
        <taxon>Nematoda</taxon>
        <taxon>Chromadorea</taxon>
        <taxon>Rhabditida</taxon>
        <taxon>Spirurina</taxon>
        <taxon>Oxyuridomorpha</taxon>
        <taxon>Oxyuroidea</taxon>
        <taxon>Oxyuridae</taxon>
        <taxon>Enterobius</taxon>
    </lineage>
</organism>
<evidence type="ECO:0000256" key="1">
    <source>
        <dbReference type="SAM" id="SignalP"/>
    </source>
</evidence>
<evidence type="ECO:0000313" key="3">
    <source>
        <dbReference type="Proteomes" id="UP000274131"/>
    </source>
</evidence>
<dbReference type="AlphaFoldDB" id="A0A0N4V6A1"/>
<dbReference type="EMBL" id="UXUI01008149">
    <property type="protein sequence ID" value="VDD90639.1"/>
    <property type="molecule type" value="Genomic_DNA"/>
</dbReference>
<dbReference type="WBParaSite" id="EVEC_0000577901-mRNA-1">
    <property type="protein sequence ID" value="EVEC_0000577901-mRNA-1"/>
    <property type="gene ID" value="EVEC_0000577901"/>
</dbReference>
<keyword evidence="3" id="KW-1185">Reference proteome</keyword>
<evidence type="ECO:0000313" key="2">
    <source>
        <dbReference type="EMBL" id="VDD90639.1"/>
    </source>
</evidence>
<name>A0A0N4V6A1_ENTVE</name>
<reference evidence="2 3" key="2">
    <citation type="submission" date="2018-10" db="EMBL/GenBank/DDBJ databases">
        <authorList>
            <consortium name="Pathogen Informatics"/>
        </authorList>
    </citation>
    <scope>NUCLEOTIDE SEQUENCE [LARGE SCALE GENOMIC DNA]</scope>
</reference>
<protein>
    <submittedName>
        <fullName evidence="4">ApoC-IB</fullName>
    </submittedName>
</protein>
<feature type="chain" id="PRO_5043122684" evidence="1">
    <location>
        <begin position="19"/>
        <end position="77"/>
    </location>
</feature>
<dbReference type="Proteomes" id="UP000274131">
    <property type="component" value="Unassembled WGS sequence"/>
</dbReference>